<feature type="transmembrane region" description="Helical" evidence="1">
    <location>
        <begin position="148"/>
        <end position="167"/>
    </location>
</feature>
<evidence type="ECO:0000256" key="1">
    <source>
        <dbReference type="SAM" id="Phobius"/>
    </source>
</evidence>
<evidence type="ECO:0000313" key="3">
    <source>
        <dbReference type="Proteomes" id="UP001157126"/>
    </source>
</evidence>
<feature type="transmembrane region" description="Helical" evidence="1">
    <location>
        <begin position="106"/>
        <end position="136"/>
    </location>
</feature>
<evidence type="ECO:0008006" key="4">
    <source>
        <dbReference type="Google" id="ProtNLM"/>
    </source>
</evidence>
<name>A0ABQ6IRA3_9MICO</name>
<protein>
    <recommendedName>
        <fullName evidence="4">Alpha/beta hydrolase family protein</fullName>
    </recommendedName>
</protein>
<comment type="caution">
    <text evidence="2">The sequence shown here is derived from an EMBL/GenBank/DDBJ whole genome shotgun (WGS) entry which is preliminary data.</text>
</comment>
<dbReference type="Proteomes" id="UP001157126">
    <property type="component" value="Unassembled WGS sequence"/>
</dbReference>
<dbReference type="RefSeq" id="WP_284303196.1">
    <property type="nucleotide sequence ID" value="NZ_BSUO01000001.1"/>
</dbReference>
<keyword evidence="1" id="KW-0812">Transmembrane</keyword>
<keyword evidence="1" id="KW-1133">Transmembrane helix</keyword>
<evidence type="ECO:0000313" key="2">
    <source>
        <dbReference type="EMBL" id="GMA39239.1"/>
    </source>
</evidence>
<dbReference type="SUPFAM" id="SSF53474">
    <property type="entry name" value="alpha/beta-Hydrolases"/>
    <property type="match status" value="2"/>
</dbReference>
<organism evidence="2 3">
    <name type="scientific">Mobilicoccus caccae</name>
    <dbReference type="NCBI Taxonomy" id="1859295"/>
    <lineage>
        <taxon>Bacteria</taxon>
        <taxon>Bacillati</taxon>
        <taxon>Actinomycetota</taxon>
        <taxon>Actinomycetes</taxon>
        <taxon>Micrococcales</taxon>
        <taxon>Dermatophilaceae</taxon>
        <taxon>Mobilicoccus</taxon>
    </lineage>
</organism>
<sequence length="492" mass="54483">MEHVHRRPRQAVVFIHGMGDQAPMRTLRAFTHGIGLRRLFSSPDDMSGSDDLRRLTEPPTAELRARTDFFEFYWAHHAPDGRGFATLAWAVRLLLRREWRSRHGQVAALVLGLQIAFALGVIGVVTVGVWAVWSAWRGVDVLDGAGEWVLAAVVAALLAHLGVSGFVQRVLSDAVRYLHPSPANVEARRLIRADGLHLLRRLHGSDEYDRVVVVGHSLGAVIGYDLLRSLWNEARHPDPDVAGDQEALRAFDVAADLIDPAPMPPRIPPSTPPPSVADVERFREAQFDLWRADRRDGVPWLVTDFVTVGSPLTYASLLLADPPLPLQGWPGASLAEKQALKEYPRCPPIPDEVEPGRFYTRDYPCDGGERALRVGHTAAHFGPTRWTNLYLPSRRVVLGDLLAGPVAPEFGPGVRDVPVRVPGRGLRSWWRRVFPVSHLSYWWAPHGGAQHLPAAVDLPCPGQEGCESALALASALRLEDIARVPRLPRRRT</sequence>
<keyword evidence="3" id="KW-1185">Reference proteome</keyword>
<reference evidence="3" key="1">
    <citation type="journal article" date="2019" name="Int. J. Syst. Evol. Microbiol.">
        <title>The Global Catalogue of Microorganisms (GCM) 10K type strain sequencing project: providing services to taxonomists for standard genome sequencing and annotation.</title>
        <authorList>
            <consortium name="The Broad Institute Genomics Platform"/>
            <consortium name="The Broad Institute Genome Sequencing Center for Infectious Disease"/>
            <person name="Wu L."/>
            <person name="Ma J."/>
        </authorList>
    </citation>
    <scope>NUCLEOTIDE SEQUENCE [LARGE SCALE GENOMIC DNA]</scope>
    <source>
        <strain evidence="3">NBRC 113072</strain>
    </source>
</reference>
<proteinExistence type="predicted"/>
<dbReference type="EMBL" id="BSUO01000001">
    <property type="protein sequence ID" value="GMA39239.1"/>
    <property type="molecule type" value="Genomic_DNA"/>
</dbReference>
<keyword evidence="1" id="KW-0472">Membrane</keyword>
<dbReference type="InterPro" id="IPR029058">
    <property type="entry name" value="AB_hydrolase_fold"/>
</dbReference>
<accession>A0ABQ6IRA3</accession>
<gene>
    <name evidence="2" type="ORF">GCM10025883_12840</name>
</gene>